<dbReference type="PROSITE" id="PS51084">
    <property type="entry name" value="HIT_2"/>
    <property type="match status" value="1"/>
</dbReference>
<evidence type="ECO:0000256" key="3">
    <source>
        <dbReference type="ARBA" id="ARBA00024472"/>
    </source>
</evidence>
<evidence type="ECO:0000256" key="1">
    <source>
        <dbReference type="ARBA" id="ARBA00022741"/>
    </source>
</evidence>
<dbReference type="Pfam" id="PF11969">
    <property type="entry name" value="DcpS_C"/>
    <property type="match status" value="1"/>
</dbReference>
<evidence type="ECO:0000256" key="7">
    <source>
        <dbReference type="PROSITE-ProRule" id="PRU00464"/>
    </source>
</evidence>
<reference evidence="9 10" key="1">
    <citation type="submission" date="2020-08" db="EMBL/GenBank/DDBJ databases">
        <authorList>
            <person name="Hejnol A."/>
        </authorList>
    </citation>
    <scope>NUCLEOTIDE SEQUENCE [LARGE SCALE GENOMIC DNA]</scope>
</reference>
<dbReference type="GO" id="GO:0016787">
    <property type="term" value="F:hydrolase activity"/>
    <property type="evidence" value="ECO:0007669"/>
    <property type="project" value="UniProtKB-KW"/>
</dbReference>
<accession>A0A7I8WBY8</accession>
<evidence type="ECO:0000313" key="9">
    <source>
        <dbReference type="EMBL" id="CAD5125637.1"/>
    </source>
</evidence>
<protein>
    <recommendedName>
        <fullName evidence="5">Adenosine 5'-monophosphoramidase HINT3</fullName>
    </recommendedName>
    <alternativeName>
        <fullName evidence="6">Histidine triad nucleotide-binding protein 3</fullName>
    </alternativeName>
</protein>
<evidence type="ECO:0000256" key="4">
    <source>
        <dbReference type="ARBA" id="ARBA00025764"/>
    </source>
</evidence>
<proteinExistence type="inferred from homology"/>
<dbReference type="PANTHER" id="PTHR12486:SF5">
    <property type="entry name" value="ADENOSINE 5'-MONOPHOSPHORAMIDASE HINT3"/>
    <property type="match status" value="1"/>
</dbReference>
<feature type="short sequence motif" description="Histidine triad motif" evidence="7">
    <location>
        <begin position="97"/>
        <end position="101"/>
    </location>
</feature>
<dbReference type="SUPFAM" id="SSF54197">
    <property type="entry name" value="HIT-like"/>
    <property type="match status" value="1"/>
</dbReference>
<evidence type="ECO:0000256" key="6">
    <source>
        <dbReference type="ARBA" id="ARBA00042361"/>
    </source>
</evidence>
<dbReference type="AlphaFoldDB" id="A0A7I8WBY8"/>
<dbReference type="InterPro" id="IPR011146">
    <property type="entry name" value="HIT-like"/>
</dbReference>
<dbReference type="InterPro" id="IPR036265">
    <property type="entry name" value="HIT-like_sf"/>
</dbReference>
<feature type="domain" description="HIT" evidence="8">
    <location>
        <begin position="7"/>
        <end position="112"/>
    </location>
</feature>
<keyword evidence="2" id="KW-0378">Hydrolase</keyword>
<organism evidence="9 10">
    <name type="scientific">Dimorphilus gyrociliatus</name>
    <dbReference type="NCBI Taxonomy" id="2664684"/>
    <lineage>
        <taxon>Eukaryota</taxon>
        <taxon>Metazoa</taxon>
        <taxon>Spiralia</taxon>
        <taxon>Lophotrochozoa</taxon>
        <taxon>Annelida</taxon>
        <taxon>Polychaeta</taxon>
        <taxon>Polychaeta incertae sedis</taxon>
        <taxon>Dinophilidae</taxon>
        <taxon>Dimorphilus</taxon>
    </lineage>
</organism>
<evidence type="ECO:0000256" key="5">
    <source>
        <dbReference type="ARBA" id="ARBA00039802"/>
    </source>
</evidence>
<gene>
    <name evidence="9" type="ORF">DGYR_LOCUS12983</name>
</gene>
<sequence>MSNDDCIFCKISSGRDEKTQLVYEDEQFVSFKDHKPGSDTHYLVVPKEHLDSCKVLTGEHVDLIKRMKEIGKELVKDVDQNQVRFGFHWPPIILIKHLHLHVIAPVTGMSFMSRLIFRENSWWFVSPEYMIERLTKLK</sequence>
<evidence type="ECO:0000256" key="2">
    <source>
        <dbReference type="ARBA" id="ARBA00022801"/>
    </source>
</evidence>
<dbReference type="PANTHER" id="PTHR12486">
    <property type="entry name" value="APRATAXIN-RELATED"/>
    <property type="match status" value="1"/>
</dbReference>
<dbReference type="EMBL" id="CAJFCJ010000028">
    <property type="protein sequence ID" value="CAD5125637.1"/>
    <property type="molecule type" value="Genomic_DNA"/>
</dbReference>
<dbReference type="GO" id="GO:0000166">
    <property type="term" value="F:nucleotide binding"/>
    <property type="evidence" value="ECO:0007669"/>
    <property type="project" value="UniProtKB-KW"/>
</dbReference>
<dbReference type="Proteomes" id="UP000549394">
    <property type="component" value="Unassembled WGS sequence"/>
</dbReference>
<evidence type="ECO:0000259" key="8">
    <source>
        <dbReference type="PROSITE" id="PS51084"/>
    </source>
</evidence>
<comment type="similarity">
    <text evidence="4">Belongs to the HINT family.</text>
</comment>
<keyword evidence="1" id="KW-0547">Nucleotide-binding</keyword>
<name>A0A7I8WBY8_9ANNE</name>
<comment type="catalytic activity">
    <reaction evidence="3">
        <text>adenosine 5'-phosphoramidate + H2O = NH4(+) + AMP</text>
        <dbReference type="Rhea" id="RHEA:67916"/>
        <dbReference type="ChEBI" id="CHEBI:15377"/>
        <dbReference type="ChEBI" id="CHEBI:28938"/>
        <dbReference type="ChEBI" id="CHEBI:57890"/>
        <dbReference type="ChEBI" id="CHEBI:456215"/>
    </reaction>
</comment>
<dbReference type="OrthoDB" id="1915375at2759"/>
<dbReference type="Gene3D" id="3.30.428.10">
    <property type="entry name" value="HIT-like"/>
    <property type="match status" value="1"/>
</dbReference>
<keyword evidence="10" id="KW-1185">Reference proteome</keyword>
<comment type="caution">
    <text evidence="9">The sequence shown here is derived from an EMBL/GenBank/DDBJ whole genome shotgun (WGS) entry which is preliminary data.</text>
</comment>
<evidence type="ECO:0000313" key="10">
    <source>
        <dbReference type="Proteomes" id="UP000549394"/>
    </source>
</evidence>